<sequence>MKDCKLAFAKCKDRRKIKLTNKDLRMWRCRVALDEDLTKNVDATEESSVCSLAHRDKVRCPSVAKLWDTVWKDPPFRPTIRA</sequence>
<protein>
    <submittedName>
        <fullName evidence="1">Uncharacterized protein</fullName>
    </submittedName>
</protein>
<evidence type="ECO:0000313" key="2">
    <source>
        <dbReference type="Proteomes" id="UP000499080"/>
    </source>
</evidence>
<accession>A0A4Y2DMI8</accession>
<keyword evidence="2" id="KW-1185">Reference proteome</keyword>
<reference evidence="1 2" key="1">
    <citation type="journal article" date="2019" name="Sci. Rep.">
        <title>Orb-weaving spider Araneus ventricosus genome elucidates the spidroin gene catalogue.</title>
        <authorList>
            <person name="Kono N."/>
            <person name="Nakamura H."/>
            <person name="Ohtoshi R."/>
            <person name="Moran D.A.P."/>
            <person name="Shinohara A."/>
            <person name="Yoshida Y."/>
            <person name="Fujiwara M."/>
            <person name="Mori M."/>
            <person name="Tomita M."/>
            <person name="Arakawa K."/>
        </authorList>
    </citation>
    <scope>NUCLEOTIDE SEQUENCE [LARGE SCALE GENOMIC DNA]</scope>
</reference>
<dbReference type="Proteomes" id="UP000499080">
    <property type="component" value="Unassembled WGS sequence"/>
</dbReference>
<gene>
    <name evidence="1" type="ORF">AVEN_99758_1</name>
</gene>
<dbReference type="AlphaFoldDB" id="A0A4Y2DMI8"/>
<dbReference type="EMBL" id="BGPR01000380">
    <property type="protein sequence ID" value="GBM16865.1"/>
    <property type="molecule type" value="Genomic_DNA"/>
</dbReference>
<evidence type="ECO:0000313" key="1">
    <source>
        <dbReference type="EMBL" id="GBM16865.1"/>
    </source>
</evidence>
<organism evidence="1 2">
    <name type="scientific">Araneus ventricosus</name>
    <name type="common">Orbweaver spider</name>
    <name type="synonym">Epeira ventricosa</name>
    <dbReference type="NCBI Taxonomy" id="182803"/>
    <lineage>
        <taxon>Eukaryota</taxon>
        <taxon>Metazoa</taxon>
        <taxon>Ecdysozoa</taxon>
        <taxon>Arthropoda</taxon>
        <taxon>Chelicerata</taxon>
        <taxon>Arachnida</taxon>
        <taxon>Araneae</taxon>
        <taxon>Araneomorphae</taxon>
        <taxon>Entelegynae</taxon>
        <taxon>Araneoidea</taxon>
        <taxon>Araneidae</taxon>
        <taxon>Araneus</taxon>
    </lineage>
</organism>
<comment type="caution">
    <text evidence="1">The sequence shown here is derived from an EMBL/GenBank/DDBJ whole genome shotgun (WGS) entry which is preliminary data.</text>
</comment>
<proteinExistence type="predicted"/>
<name>A0A4Y2DMI8_ARAVE</name>